<name>A0A5J4WFA8_9EUKA</name>
<evidence type="ECO:0000313" key="2">
    <source>
        <dbReference type="Proteomes" id="UP000324800"/>
    </source>
</evidence>
<proteinExistence type="predicted"/>
<dbReference type="Proteomes" id="UP000324800">
    <property type="component" value="Unassembled WGS sequence"/>
</dbReference>
<dbReference type="AlphaFoldDB" id="A0A5J4WFA8"/>
<dbReference type="EMBL" id="SNRW01002163">
    <property type="protein sequence ID" value="KAA6393694.1"/>
    <property type="molecule type" value="Genomic_DNA"/>
</dbReference>
<reference evidence="1 2" key="1">
    <citation type="submission" date="2019-03" db="EMBL/GenBank/DDBJ databases">
        <title>Single cell metagenomics reveals metabolic interactions within the superorganism composed of flagellate Streblomastix strix and complex community of Bacteroidetes bacteria on its surface.</title>
        <authorList>
            <person name="Treitli S.C."/>
            <person name="Kolisko M."/>
            <person name="Husnik F."/>
            <person name="Keeling P."/>
            <person name="Hampl V."/>
        </authorList>
    </citation>
    <scope>NUCLEOTIDE SEQUENCE [LARGE SCALE GENOMIC DNA]</scope>
    <source>
        <strain evidence="1">ST1C</strain>
    </source>
</reference>
<protein>
    <submittedName>
        <fullName evidence="1">Uncharacterized protein</fullName>
    </submittedName>
</protein>
<comment type="caution">
    <text evidence="1">The sequence shown here is derived from an EMBL/GenBank/DDBJ whole genome shotgun (WGS) entry which is preliminary data.</text>
</comment>
<organism evidence="1 2">
    <name type="scientific">Streblomastix strix</name>
    <dbReference type="NCBI Taxonomy" id="222440"/>
    <lineage>
        <taxon>Eukaryota</taxon>
        <taxon>Metamonada</taxon>
        <taxon>Preaxostyla</taxon>
        <taxon>Oxymonadida</taxon>
        <taxon>Streblomastigidae</taxon>
        <taxon>Streblomastix</taxon>
    </lineage>
</organism>
<gene>
    <name evidence="1" type="ORF">EZS28_010778</name>
</gene>
<sequence>MTNLIRNLDLATTLPNLHRISTSNVPNQDTEKIRNRNIQLRRLSTYLTLEQRIITREDSNIEENFGSIWVDIWQGEMRNRTKTTDQLPKLFIQYEKNRITERQVPIKIKYLISIICKLNVLRVQTRVLKNKDWKENIILPKEILQELYWWQGVIVKNQEMTPEVRILEAVMVSEAFPKGCGVTLELQTGDNLVRHGEWNKKQRLWTSNKKEIEAIYFGQIRYGQIFKDLLIISILIKIDSSISVQDIAKQIFGETLVEKLKKIVISVLIVM</sequence>
<evidence type="ECO:0000313" key="1">
    <source>
        <dbReference type="EMBL" id="KAA6393694.1"/>
    </source>
</evidence>
<accession>A0A5J4WFA8</accession>